<comment type="caution">
    <text evidence="2">The sequence shown here is derived from an EMBL/GenBank/DDBJ whole genome shotgun (WGS) entry which is preliminary data.</text>
</comment>
<dbReference type="RefSeq" id="WP_244016749.1">
    <property type="nucleotide sequence ID" value="NZ_JALHLF010000005.1"/>
</dbReference>
<evidence type="ECO:0000256" key="1">
    <source>
        <dbReference type="SAM" id="SignalP"/>
    </source>
</evidence>
<dbReference type="Proteomes" id="UP001162881">
    <property type="component" value="Unassembled WGS sequence"/>
</dbReference>
<feature type="chain" id="PRO_5047332049" evidence="1">
    <location>
        <begin position="24"/>
        <end position="75"/>
    </location>
</feature>
<organism evidence="2 3">
    <name type="scientific">Novosphingobium organovorum</name>
    <dbReference type="NCBI Taxonomy" id="2930092"/>
    <lineage>
        <taxon>Bacteria</taxon>
        <taxon>Pseudomonadati</taxon>
        <taxon>Pseudomonadota</taxon>
        <taxon>Alphaproteobacteria</taxon>
        <taxon>Sphingomonadales</taxon>
        <taxon>Sphingomonadaceae</taxon>
        <taxon>Novosphingobium</taxon>
    </lineage>
</organism>
<dbReference type="EMBL" id="JALHLF010000005">
    <property type="protein sequence ID" value="MCJ2181632.1"/>
    <property type="molecule type" value="Genomic_DNA"/>
</dbReference>
<keyword evidence="1" id="KW-0732">Signal</keyword>
<accession>A0ABT0B981</accession>
<evidence type="ECO:0000313" key="2">
    <source>
        <dbReference type="EMBL" id="MCJ2181632.1"/>
    </source>
</evidence>
<evidence type="ECO:0000313" key="3">
    <source>
        <dbReference type="Proteomes" id="UP001162881"/>
    </source>
</evidence>
<protein>
    <submittedName>
        <fullName evidence="2">Uncharacterized protein</fullName>
    </submittedName>
</protein>
<reference evidence="2" key="1">
    <citation type="submission" date="2022-03" db="EMBL/GenBank/DDBJ databases">
        <title>Identification of a novel bacterium isolated from mangrove sediments.</title>
        <authorList>
            <person name="Pan X."/>
        </authorList>
    </citation>
    <scope>NUCLEOTIDE SEQUENCE</scope>
    <source>
        <strain evidence="2">B1949</strain>
    </source>
</reference>
<keyword evidence="3" id="KW-1185">Reference proteome</keyword>
<sequence>MKKATTALLVAACALGASAPAMAGTPASASKFNFASLKSKSHAASAIHAATIKANPHALKGLYNAGQHVNVSNGC</sequence>
<gene>
    <name evidence="2" type="ORF">MTR62_02755</name>
</gene>
<name>A0ABT0B981_9SPHN</name>
<feature type="signal peptide" evidence="1">
    <location>
        <begin position="1"/>
        <end position="23"/>
    </location>
</feature>
<proteinExistence type="predicted"/>